<evidence type="ECO:0000313" key="1">
    <source>
        <dbReference type="EMBL" id="GJT76261.1"/>
    </source>
</evidence>
<organism evidence="1 2">
    <name type="scientific">Tanacetum coccineum</name>
    <dbReference type="NCBI Taxonomy" id="301880"/>
    <lineage>
        <taxon>Eukaryota</taxon>
        <taxon>Viridiplantae</taxon>
        <taxon>Streptophyta</taxon>
        <taxon>Embryophyta</taxon>
        <taxon>Tracheophyta</taxon>
        <taxon>Spermatophyta</taxon>
        <taxon>Magnoliopsida</taxon>
        <taxon>eudicotyledons</taxon>
        <taxon>Gunneridae</taxon>
        <taxon>Pentapetalae</taxon>
        <taxon>asterids</taxon>
        <taxon>campanulids</taxon>
        <taxon>Asterales</taxon>
        <taxon>Asteraceae</taxon>
        <taxon>Asteroideae</taxon>
        <taxon>Anthemideae</taxon>
        <taxon>Anthemidinae</taxon>
        <taxon>Tanacetum</taxon>
    </lineage>
</organism>
<reference evidence="1" key="2">
    <citation type="submission" date="2022-01" db="EMBL/GenBank/DDBJ databases">
        <authorList>
            <person name="Yamashiro T."/>
            <person name="Shiraishi A."/>
            <person name="Satake H."/>
            <person name="Nakayama K."/>
        </authorList>
    </citation>
    <scope>NUCLEOTIDE SEQUENCE</scope>
</reference>
<protein>
    <submittedName>
        <fullName evidence="1">Uncharacterized protein</fullName>
    </submittedName>
</protein>
<dbReference type="EMBL" id="BQNB010018608">
    <property type="protein sequence ID" value="GJT76261.1"/>
    <property type="molecule type" value="Genomic_DNA"/>
</dbReference>
<keyword evidence="2" id="KW-1185">Reference proteome</keyword>
<comment type="caution">
    <text evidence="1">The sequence shown here is derived from an EMBL/GenBank/DDBJ whole genome shotgun (WGS) entry which is preliminary data.</text>
</comment>
<evidence type="ECO:0000313" key="2">
    <source>
        <dbReference type="Proteomes" id="UP001151760"/>
    </source>
</evidence>
<name>A0ABQ5GKP9_9ASTR</name>
<gene>
    <name evidence="1" type="ORF">Tco_1042986</name>
</gene>
<accession>A0ABQ5GKP9</accession>
<proteinExistence type="predicted"/>
<sequence>MDSHATSSEVVRKSDLPAIMRQINDVLHEVVPKIAIVTTNGLMKDNLPRIVVEAVKTERAQTKAEVPALISQDDLTASISDLQHRLYVKMKNDPQSQVTGSMIWKGLKEKFEKSSDQPDTCRPEAYRMCDQDDYPNDNLEGEMQHLQNSECNRKATWGAIS</sequence>
<dbReference type="Proteomes" id="UP001151760">
    <property type="component" value="Unassembled WGS sequence"/>
</dbReference>
<reference evidence="1" key="1">
    <citation type="journal article" date="2022" name="Int. J. Mol. Sci.">
        <title>Draft Genome of Tanacetum Coccineum: Genomic Comparison of Closely Related Tanacetum-Family Plants.</title>
        <authorList>
            <person name="Yamashiro T."/>
            <person name="Shiraishi A."/>
            <person name="Nakayama K."/>
            <person name="Satake H."/>
        </authorList>
    </citation>
    <scope>NUCLEOTIDE SEQUENCE</scope>
</reference>